<dbReference type="PANTHER" id="PTHR45790:SF3">
    <property type="entry name" value="S-ADENOSYL-L-METHIONINE-DEPENDENT UROPORPHYRINOGEN III METHYLTRANSFERASE, CHLOROPLASTIC"/>
    <property type="match status" value="1"/>
</dbReference>
<evidence type="ECO:0000256" key="3">
    <source>
        <dbReference type="ARBA" id="ARBA00022679"/>
    </source>
</evidence>
<feature type="active site" description="Proton acceptor" evidence="6">
    <location>
        <position position="194"/>
    </location>
</feature>
<dbReference type="Pfam" id="PF13241">
    <property type="entry name" value="NAD_binding_7"/>
    <property type="match status" value="1"/>
</dbReference>
<dbReference type="InterPro" id="IPR014777">
    <property type="entry name" value="4pyrrole_Mease_sub1"/>
</dbReference>
<dbReference type="InterPro" id="IPR014776">
    <property type="entry name" value="4pyrrole_Mease_sub2"/>
</dbReference>
<evidence type="ECO:0000256" key="5">
    <source>
        <dbReference type="ARBA" id="ARBA00023244"/>
    </source>
</evidence>
<dbReference type="GO" id="GO:0009236">
    <property type="term" value="P:cobalamin biosynthetic process"/>
    <property type="evidence" value="ECO:0007669"/>
    <property type="project" value="InterPro"/>
</dbReference>
<dbReference type="PIRSF" id="PIRSF036426">
    <property type="entry name" value="Sirohaem_synth"/>
    <property type="match status" value="1"/>
</dbReference>
<dbReference type="InterPro" id="IPR035996">
    <property type="entry name" value="4pyrrol_Methylase_sf"/>
</dbReference>
<dbReference type="GO" id="GO:0019354">
    <property type="term" value="P:siroheme biosynthetic process"/>
    <property type="evidence" value="ECO:0007669"/>
    <property type="project" value="InterPro"/>
</dbReference>
<dbReference type="SUPFAM" id="SSF51735">
    <property type="entry name" value="NAD(P)-binding Rossmann-fold domains"/>
    <property type="match status" value="1"/>
</dbReference>
<dbReference type="InterPro" id="IPR000878">
    <property type="entry name" value="4pyrrol_Mease"/>
</dbReference>
<evidence type="ECO:0000313" key="8">
    <source>
        <dbReference type="EMBL" id="PKW28121.1"/>
    </source>
</evidence>
<evidence type="ECO:0000313" key="9">
    <source>
        <dbReference type="Proteomes" id="UP000233781"/>
    </source>
</evidence>
<dbReference type="OrthoDB" id="9815856at2"/>
<dbReference type="EMBL" id="PJNE01000001">
    <property type="protein sequence ID" value="PKW28121.1"/>
    <property type="molecule type" value="Genomic_DNA"/>
</dbReference>
<sequence>MTTLVGLDLAGRRVVVVGAGAVGVRRTRRLLEDAARVVLVDPEPSADARRMASHGDVALVERAVRAADLDGAWLVVAATSDPATNAQVAAWSEGAGTWCVNASDGASGSARMAAAGRHGDLAIGVVSTEEPDPRRAAAVRDALVRHVSAGEVDLRRRRPGQGRVVLVGSGPGDPDLLTTGGREALRTADVVVTDRLGATGILDQLPDDVEVVDVGKSPTNHPVPQAEINRILVEHALAGRTVVRYKGGDPYVFGRGGEEVHACRAAGVMVEIVPGITSAFAVPALAGIPVTQRGVATSVLVTSGHAGADPATVEALAAGATVVLLMAVSSLPDICAAALAAGVDADLPVAAIERGSTAHERVTRARLDTAADVMADAGVRPPAIVVMGRVAAEGFLDDEVCATLARPVSPDAADTDD</sequence>
<feature type="domain" description="Tetrapyrrole methylase" evidence="7">
    <location>
        <begin position="163"/>
        <end position="370"/>
    </location>
</feature>
<dbReference type="InterPro" id="IPR012409">
    <property type="entry name" value="Sirohaem_synth"/>
</dbReference>
<keyword evidence="4" id="KW-0949">S-adenosyl-L-methionine</keyword>
<dbReference type="PANTHER" id="PTHR45790">
    <property type="entry name" value="SIROHEME SYNTHASE-RELATED"/>
    <property type="match status" value="1"/>
</dbReference>
<evidence type="ECO:0000256" key="6">
    <source>
        <dbReference type="PIRSR" id="PIRSR036426-1"/>
    </source>
</evidence>
<evidence type="ECO:0000256" key="2">
    <source>
        <dbReference type="ARBA" id="ARBA00022603"/>
    </source>
</evidence>
<dbReference type="AlphaFoldDB" id="A0A2N3YMN0"/>
<dbReference type="GO" id="GO:0051266">
    <property type="term" value="F:sirohydrochlorin ferrochelatase activity"/>
    <property type="evidence" value="ECO:0007669"/>
    <property type="project" value="InterPro"/>
</dbReference>
<dbReference type="NCBIfam" id="TIGR01469">
    <property type="entry name" value="cobA_cysG_Cterm"/>
    <property type="match status" value="1"/>
</dbReference>
<dbReference type="Gene3D" id="3.30.950.10">
    <property type="entry name" value="Methyltransferase, Cobalt-precorrin-4 Transmethylase, Domain 2"/>
    <property type="match status" value="1"/>
</dbReference>
<evidence type="ECO:0000256" key="1">
    <source>
        <dbReference type="ARBA" id="ARBA00012162"/>
    </source>
</evidence>
<keyword evidence="5" id="KW-0627">Porphyrin biosynthesis</keyword>
<comment type="caution">
    <text evidence="8">The sequence shown here is derived from an EMBL/GenBank/DDBJ whole genome shotgun (WGS) entry which is preliminary data.</text>
</comment>
<keyword evidence="9" id="KW-1185">Reference proteome</keyword>
<organism evidence="8 9">
    <name type="scientific">Phycicoccus duodecadis</name>
    <dbReference type="NCBI Taxonomy" id="173053"/>
    <lineage>
        <taxon>Bacteria</taxon>
        <taxon>Bacillati</taxon>
        <taxon>Actinomycetota</taxon>
        <taxon>Actinomycetes</taxon>
        <taxon>Micrococcales</taxon>
        <taxon>Intrasporangiaceae</taxon>
        <taxon>Phycicoccus</taxon>
    </lineage>
</organism>
<dbReference type="InterPro" id="IPR036291">
    <property type="entry name" value="NAD(P)-bd_dom_sf"/>
</dbReference>
<dbReference type="GO" id="GO:0004851">
    <property type="term" value="F:uroporphyrin-III C-methyltransferase activity"/>
    <property type="evidence" value="ECO:0007669"/>
    <property type="project" value="UniProtKB-EC"/>
</dbReference>
<dbReference type="FunFam" id="3.40.1010.10:FF:000001">
    <property type="entry name" value="Siroheme synthase"/>
    <property type="match status" value="1"/>
</dbReference>
<keyword evidence="3 8" id="KW-0808">Transferase</keyword>
<dbReference type="Pfam" id="PF00590">
    <property type="entry name" value="TP_methylase"/>
    <property type="match status" value="1"/>
</dbReference>
<evidence type="ECO:0000256" key="4">
    <source>
        <dbReference type="ARBA" id="ARBA00022691"/>
    </source>
</evidence>
<dbReference type="Gene3D" id="3.40.1010.10">
    <property type="entry name" value="Cobalt-precorrin-4 Transmethylase, Domain 1"/>
    <property type="match status" value="1"/>
</dbReference>
<dbReference type="GO" id="GO:0032259">
    <property type="term" value="P:methylation"/>
    <property type="evidence" value="ECO:0007669"/>
    <property type="project" value="UniProtKB-KW"/>
</dbReference>
<dbReference type="NCBIfam" id="NF004790">
    <property type="entry name" value="PRK06136.1"/>
    <property type="match status" value="1"/>
</dbReference>
<dbReference type="InterPro" id="IPR006366">
    <property type="entry name" value="CobA/CysG_C"/>
</dbReference>
<proteinExistence type="predicted"/>
<dbReference type="GO" id="GO:0051287">
    <property type="term" value="F:NAD binding"/>
    <property type="evidence" value="ECO:0007669"/>
    <property type="project" value="InterPro"/>
</dbReference>
<dbReference type="Proteomes" id="UP000233781">
    <property type="component" value="Unassembled WGS sequence"/>
</dbReference>
<dbReference type="Gene3D" id="3.40.50.720">
    <property type="entry name" value="NAD(P)-binding Rossmann-like Domain"/>
    <property type="match status" value="1"/>
</dbReference>
<feature type="active site" description="Proton donor" evidence="6">
    <location>
        <position position="216"/>
    </location>
</feature>
<evidence type="ECO:0000259" key="7">
    <source>
        <dbReference type="Pfam" id="PF00590"/>
    </source>
</evidence>
<protein>
    <recommendedName>
        <fullName evidence="1">uroporphyrinogen-III C-methyltransferase</fullName>
        <ecNumber evidence="1">2.1.1.107</ecNumber>
    </recommendedName>
</protein>
<dbReference type="CDD" id="cd11642">
    <property type="entry name" value="SUMT"/>
    <property type="match status" value="1"/>
</dbReference>
<keyword evidence="2 8" id="KW-0489">Methyltransferase</keyword>
<dbReference type="GO" id="GO:0043115">
    <property type="term" value="F:precorrin-2 dehydrogenase activity"/>
    <property type="evidence" value="ECO:0007669"/>
    <property type="project" value="InterPro"/>
</dbReference>
<dbReference type="EC" id="2.1.1.107" evidence="1"/>
<gene>
    <name evidence="8" type="ORF">ATL31_2977</name>
</gene>
<accession>A0A2N3YMN0</accession>
<reference evidence="8 9" key="1">
    <citation type="submission" date="2017-12" db="EMBL/GenBank/DDBJ databases">
        <title>Sequencing the genomes of 1000 Actinobacteria strains.</title>
        <authorList>
            <person name="Klenk H.-P."/>
        </authorList>
    </citation>
    <scope>NUCLEOTIDE SEQUENCE [LARGE SCALE GENOMIC DNA]</scope>
    <source>
        <strain evidence="8 9">DSM 12806</strain>
    </source>
</reference>
<name>A0A2N3YMN0_9MICO</name>
<dbReference type="SUPFAM" id="SSF53790">
    <property type="entry name" value="Tetrapyrrole methylase"/>
    <property type="match status" value="1"/>
</dbReference>
<dbReference type="RefSeq" id="WP_101396581.1">
    <property type="nucleotide sequence ID" value="NZ_PJNE01000001.1"/>
</dbReference>
<dbReference type="InterPro" id="IPR050161">
    <property type="entry name" value="Siro_Cobalamin_biosynth"/>
</dbReference>